<protein>
    <recommendedName>
        <fullName evidence="3">TonB-linked SusC/RagA family outer membrane protein</fullName>
    </recommendedName>
</protein>
<reference evidence="1 2" key="1">
    <citation type="submission" date="2018-09" db="EMBL/GenBank/DDBJ databases">
        <title>Genomic Encyclopedia of Type Strains, Phase III (KMG-III): the genomes of soil and plant-associated and newly described type strains.</title>
        <authorList>
            <person name="Whitman W."/>
        </authorList>
    </citation>
    <scope>NUCLEOTIDE SEQUENCE [LARGE SCALE GENOMIC DNA]</scope>
    <source>
        <strain evidence="1 2">CECT 7938</strain>
    </source>
</reference>
<keyword evidence="2" id="KW-1185">Reference proteome</keyword>
<dbReference type="EMBL" id="RAPY01000008">
    <property type="protein sequence ID" value="RKE42600.1"/>
    <property type="molecule type" value="Genomic_DNA"/>
</dbReference>
<gene>
    <name evidence="1" type="ORF">DFQ12_5515</name>
</gene>
<name>A0A420ADM5_SPHD1</name>
<proteinExistence type="predicted"/>
<sequence length="920" mass="105230">MCYGILPPAASLFKLLLKKMIKYTCLFLFVCTTQALFGQVSHYEGKITDASGKPLKDAAVIRVSDKVLLSFYEPINSRGRTVVHSDAKGVFGINLNDRDKIQVWKYPVQLPTTYLLYEFRSDPFEKSGGYLVELVAAKEQHTDVNLFPIDSSITTGSPRPVVFRNNGGSYYSLEEKKNRVYIHQNPTPGYGLLDINLTLGGLISKADDRVELQTDYVQGHAVGGKLVASNDVPYSWGPSATQAGLPTVYNNKNIYRNGYQASTTLDMTYKQDGLGKFYGEIEYTKKQGVFYLNKTNSWGAQLNYSPQLVAGHRLQVLNKFNQSDEKMPMIGNNYANVLMGAYLSPINFDAKSQPNVVISDIYANPWFLLQNNRDNQFNQKYLGTLKYDWDHSRFFLGAQLNYQYQQNTLDYGLVGNIARGNQDIFVNRKLKTKLFDTNVQGKYYLAKDKKLYLQGNFWYKNQWMSLDRSVEAVAPVSLLHQSSEFQAGLVAKEFDGDNGNWTFDLLPSILISNKSKNKTAFNFVGQLERRFDFDLFDWGNIITNVWGQFNLSHLEPNQINNDIQFSLMRYSIKDFQSFLPVDELLLRDPVDKLQRKINYEFGASVKRQLLTLEGNFYQFYVKNGYVPLWQGNQYRLNNAVDYQQKGFRIAISSHFGVFNSPLRWSPRLDFHRYVNKVDKINVESDRIQIAGMQEISKNYVVGQPIGVIMGTAYERTTDGQLQIDKDGYPIVAPEQKILGNPNPDFALIFGNALQYRGIRFDFDLEWSKGGKVWNGTRQMLNYMGRSMETSTERLLKDQLFTGIDPQGNGNSKLVDYYNPTLGTENNRWVRYGLLGVAEDVIEDASYLRLSSVNLSRSFDLSWRYLKKIDLTLYAENLMYWSKYKGNYPGASLLGQRNAVGLDYFNSPLMKTFGFNVVLNF</sequence>
<evidence type="ECO:0000313" key="1">
    <source>
        <dbReference type="EMBL" id="RKE42600.1"/>
    </source>
</evidence>
<dbReference type="Proteomes" id="UP000286246">
    <property type="component" value="Unassembled WGS sequence"/>
</dbReference>
<evidence type="ECO:0008006" key="3">
    <source>
        <dbReference type="Google" id="ProtNLM"/>
    </source>
</evidence>
<evidence type="ECO:0000313" key="2">
    <source>
        <dbReference type="Proteomes" id="UP000286246"/>
    </source>
</evidence>
<comment type="caution">
    <text evidence="1">The sequence shown here is derived from an EMBL/GenBank/DDBJ whole genome shotgun (WGS) entry which is preliminary data.</text>
</comment>
<dbReference type="AlphaFoldDB" id="A0A420ADM5"/>
<organism evidence="1 2">
    <name type="scientific">Sphingobacterium detergens</name>
    <dbReference type="NCBI Taxonomy" id="1145106"/>
    <lineage>
        <taxon>Bacteria</taxon>
        <taxon>Pseudomonadati</taxon>
        <taxon>Bacteroidota</taxon>
        <taxon>Sphingobacteriia</taxon>
        <taxon>Sphingobacteriales</taxon>
        <taxon>Sphingobacteriaceae</taxon>
        <taxon>Sphingobacterium</taxon>
    </lineage>
</organism>
<accession>A0A420ADM5</accession>